<dbReference type="AlphaFoldDB" id="A0A2V3IQH4"/>
<dbReference type="Proteomes" id="UP000247409">
    <property type="component" value="Unassembled WGS sequence"/>
</dbReference>
<gene>
    <name evidence="1" type="ORF">BWQ96_05941</name>
</gene>
<comment type="caution">
    <text evidence="1">The sequence shown here is derived from an EMBL/GenBank/DDBJ whole genome shotgun (WGS) entry which is preliminary data.</text>
</comment>
<sequence length="104" mass="11999">MKSRTIKQFIINNPKGTVGTKVCISVCHSPLRYEHTLLRRSMAFTQEHFELAKHLGYKHTSSAYQALALKGKLYLLPEDAILEYIFSYYDQDVVVLSRHAKQDP</sequence>
<proteinExistence type="predicted"/>
<evidence type="ECO:0000313" key="2">
    <source>
        <dbReference type="Proteomes" id="UP000247409"/>
    </source>
</evidence>
<keyword evidence="2" id="KW-1185">Reference proteome</keyword>
<protein>
    <submittedName>
        <fullName evidence="1">Uncharacterized protein</fullName>
    </submittedName>
</protein>
<accession>A0A2V3IQH4</accession>
<evidence type="ECO:0000313" key="1">
    <source>
        <dbReference type="EMBL" id="PXF44314.1"/>
    </source>
</evidence>
<name>A0A2V3IQH4_9FLOR</name>
<dbReference type="EMBL" id="NBIV01000095">
    <property type="protein sequence ID" value="PXF44314.1"/>
    <property type="molecule type" value="Genomic_DNA"/>
</dbReference>
<reference evidence="1 2" key="1">
    <citation type="journal article" date="2018" name="Mol. Biol. Evol.">
        <title>Analysis of the draft genome of the red seaweed Gracilariopsis chorda provides insights into genome size evolution in Rhodophyta.</title>
        <authorList>
            <person name="Lee J."/>
            <person name="Yang E.C."/>
            <person name="Graf L."/>
            <person name="Yang J.H."/>
            <person name="Qiu H."/>
            <person name="Zel Zion U."/>
            <person name="Chan C.X."/>
            <person name="Stephens T.G."/>
            <person name="Weber A.P.M."/>
            <person name="Boo G.H."/>
            <person name="Boo S.M."/>
            <person name="Kim K.M."/>
            <person name="Shin Y."/>
            <person name="Jung M."/>
            <person name="Lee S.J."/>
            <person name="Yim H.S."/>
            <person name="Lee J.H."/>
            <person name="Bhattacharya D."/>
            <person name="Yoon H.S."/>
        </authorList>
    </citation>
    <scope>NUCLEOTIDE SEQUENCE [LARGE SCALE GENOMIC DNA]</scope>
    <source>
        <strain evidence="1 2">SKKU-2015</strain>
        <tissue evidence="1">Whole body</tissue>
    </source>
</reference>
<organism evidence="1 2">
    <name type="scientific">Gracilariopsis chorda</name>
    <dbReference type="NCBI Taxonomy" id="448386"/>
    <lineage>
        <taxon>Eukaryota</taxon>
        <taxon>Rhodophyta</taxon>
        <taxon>Florideophyceae</taxon>
        <taxon>Rhodymeniophycidae</taxon>
        <taxon>Gracilariales</taxon>
        <taxon>Gracilariaceae</taxon>
        <taxon>Gracilariopsis</taxon>
    </lineage>
</organism>